<dbReference type="InterPro" id="IPR036870">
    <property type="entry name" value="Ribosomal_bS18_sf"/>
</dbReference>
<dbReference type="GO" id="GO:0006412">
    <property type="term" value="P:translation"/>
    <property type="evidence" value="ECO:0007669"/>
    <property type="project" value="UniProtKB-UniRule"/>
</dbReference>
<dbReference type="SUPFAM" id="SSF46911">
    <property type="entry name" value="Ribosomal protein S18"/>
    <property type="match status" value="1"/>
</dbReference>
<dbReference type="Proteomes" id="UP000192731">
    <property type="component" value="Unassembled WGS sequence"/>
</dbReference>
<dbReference type="RefSeq" id="WP_084052729.1">
    <property type="nucleotide sequence ID" value="NZ_FWWT01000014.1"/>
</dbReference>
<dbReference type="AlphaFoldDB" id="A0A1W1V2X2"/>
<comment type="function">
    <text evidence="7">Binds as a heterodimer with protein bS6 to the central domain of the 16S rRNA, where it helps stabilize the platform of the 30S subunit.</text>
</comment>
<keyword evidence="3 7" id="KW-0694">RNA-binding</keyword>
<dbReference type="NCBIfam" id="TIGR00165">
    <property type="entry name" value="S18"/>
    <property type="match status" value="1"/>
</dbReference>
<dbReference type="PRINTS" id="PR00974">
    <property type="entry name" value="RIBOSOMALS18"/>
</dbReference>
<reference evidence="9 10" key="1">
    <citation type="submission" date="2017-04" db="EMBL/GenBank/DDBJ databases">
        <authorList>
            <person name="Afonso C.L."/>
            <person name="Miller P.J."/>
            <person name="Scott M.A."/>
            <person name="Spackman E."/>
            <person name="Goraichik I."/>
            <person name="Dimitrov K.M."/>
            <person name="Suarez D.L."/>
            <person name="Swayne D.E."/>
        </authorList>
    </citation>
    <scope>NUCLEOTIDE SEQUENCE [LARGE SCALE GENOMIC DNA]</scope>
    <source>
        <strain evidence="9 10">DSM 11270</strain>
    </source>
</reference>
<proteinExistence type="inferred from homology"/>
<evidence type="ECO:0000256" key="8">
    <source>
        <dbReference type="RuleBase" id="RU003910"/>
    </source>
</evidence>
<dbReference type="PANTHER" id="PTHR13479">
    <property type="entry name" value="30S RIBOSOMAL PROTEIN S18"/>
    <property type="match status" value="1"/>
</dbReference>
<comment type="subunit">
    <text evidence="7">Part of the 30S ribosomal subunit. Forms a tight heterodimer with protein bS6.</text>
</comment>
<dbReference type="EMBL" id="FWWT01000014">
    <property type="protein sequence ID" value="SMB87699.1"/>
    <property type="molecule type" value="Genomic_DNA"/>
</dbReference>
<evidence type="ECO:0000256" key="4">
    <source>
        <dbReference type="ARBA" id="ARBA00022980"/>
    </source>
</evidence>
<sequence>MAKREFGRRAKKRICSFCVGKSQAVDYKDLNKLGKYVTDRGKILPRRISGNCAKHQRELTIAIKKARYMALLPYTTE</sequence>
<comment type="similarity">
    <text evidence="1 7 8">Belongs to the bacterial ribosomal protein bS18 family.</text>
</comment>
<evidence type="ECO:0000256" key="7">
    <source>
        <dbReference type="HAMAP-Rule" id="MF_00270"/>
    </source>
</evidence>
<dbReference type="InterPro" id="IPR001648">
    <property type="entry name" value="Ribosomal_bS18"/>
</dbReference>
<accession>A0A1W1V2X2</accession>
<dbReference type="GO" id="GO:0022627">
    <property type="term" value="C:cytosolic small ribosomal subunit"/>
    <property type="evidence" value="ECO:0007669"/>
    <property type="project" value="TreeGrafter"/>
</dbReference>
<evidence type="ECO:0000313" key="10">
    <source>
        <dbReference type="Proteomes" id="UP000192731"/>
    </source>
</evidence>
<keyword evidence="2 7" id="KW-0699">rRNA-binding</keyword>
<dbReference type="GO" id="GO:0003735">
    <property type="term" value="F:structural constituent of ribosome"/>
    <property type="evidence" value="ECO:0007669"/>
    <property type="project" value="InterPro"/>
</dbReference>
<evidence type="ECO:0000256" key="5">
    <source>
        <dbReference type="ARBA" id="ARBA00023274"/>
    </source>
</evidence>
<keyword evidence="4 7" id="KW-0689">Ribosomal protein</keyword>
<evidence type="ECO:0000256" key="2">
    <source>
        <dbReference type="ARBA" id="ARBA00022730"/>
    </source>
</evidence>
<evidence type="ECO:0000256" key="6">
    <source>
        <dbReference type="ARBA" id="ARBA00035141"/>
    </source>
</evidence>
<name>A0A1W1V2X2_DESTI</name>
<dbReference type="GO" id="GO:0070181">
    <property type="term" value="F:small ribosomal subunit rRNA binding"/>
    <property type="evidence" value="ECO:0007669"/>
    <property type="project" value="TreeGrafter"/>
</dbReference>
<dbReference type="OrthoDB" id="9812008at2"/>
<dbReference type="HAMAP" id="MF_00270">
    <property type="entry name" value="Ribosomal_bS18"/>
    <property type="match status" value="1"/>
</dbReference>
<dbReference type="Pfam" id="PF01084">
    <property type="entry name" value="Ribosomal_S18"/>
    <property type="match status" value="1"/>
</dbReference>
<gene>
    <name evidence="7" type="primary">rpsR</name>
    <name evidence="9" type="ORF">SAMN00017405_1746</name>
</gene>
<evidence type="ECO:0000256" key="1">
    <source>
        <dbReference type="ARBA" id="ARBA00005589"/>
    </source>
</evidence>
<dbReference type="FunFam" id="4.10.640.10:FF:000004">
    <property type="entry name" value="30S ribosomal protein S18"/>
    <property type="match status" value="1"/>
</dbReference>
<protein>
    <recommendedName>
        <fullName evidence="6 7">Small ribosomal subunit protein bS18</fullName>
    </recommendedName>
</protein>
<dbReference type="STRING" id="656914.SAMN00017405_1746"/>
<dbReference type="Gene3D" id="4.10.640.10">
    <property type="entry name" value="Ribosomal protein S18"/>
    <property type="match status" value="1"/>
</dbReference>
<organism evidence="9 10">
    <name type="scientific">Desulfonispora thiosulfatigenes DSM 11270</name>
    <dbReference type="NCBI Taxonomy" id="656914"/>
    <lineage>
        <taxon>Bacteria</taxon>
        <taxon>Bacillati</taxon>
        <taxon>Bacillota</taxon>
        <taxon>Clostridia</taxon>
        <taxon>Eubacteriales</taxon>
        <taxon>Peptococcaceae</taxon>
        <taxon>Desulfonispora</taxon>
    </lineage>
</organism>
<dbReference type="PANTHER" id="PTHR13479:SF40">
    <property type="entry name" value="SMALL RIBOSOMAL SUBUNIT PROTEIN BS18M"/>
    <property type="match status" value="1"/>
</dbReference>
<evidence type="ECO:0000256" key="3">
    <source>
        <dbReference type="ARBA" id="ARBA00022884"/>
    </source>
</evidence>
<keyword evidence="10" id="KW-1185">Reference proteome</keyword>
<dbReference type="PROSITE" id="PS00057">
    <property type="entry name" value="RIBOSOMAL_S18"/>
    <property type="match status" value="1"/>
</dbReference>
<dbReference type="InterPro" id="IPR018275">
    <property type="entry name" value="Ribosomal_bS18_CS"/>
</dbReference>
<evidence type="ECO:0000313" key="9">
    <source>
        <dbReference type="EMBL" id="SMB87699.1"/>
    </source>
</evidence>
<keyword evidence="5 7" id="KW-0687">Ribonucleoprotein</keyword>